<protein>
    <submittedName>
        <fullName evidence="1">Uncharacterized protein</fullName>
    </submittedName>
</protein>
<organism evidence="1 2">
    <name type="scientific">Candidatus Carbonibacillus altaicus</name>
    <dbReference type="NCBI Taxonomy" id="2163959"/>
    <lineage>
        <taxon>Bacteria</taxon>
        <taxon>Bacillati</taxon>
        <taxon>Bacillota</taxon>
        <taxon>Bacilli</taxon>
        <taxon>Bacillales</taxon>
        <taxon>Candidatus Carbonibacillus</taxon>
    </lineage>
</organism>
<dbReference type="Proteomes" id="UP000244338">
    <property type="component" value="Unassembled WGS sequence"/>
</dbReference>
<comment type="caution">
    <text evidence="1">The sequence shown here is derived from an EMBL/GenBank/DDBJ whole genome shotgun (WGS) entry which is preliminary data.</text>
</comment>
<sequence>MIPRELAQEAAEGALVRKTLDAGNDLVTGIRLQGFHMRKTRVAEQRAVQQMIDKLRGRVDTVGFLLQMEVIFDQGIQTDEFLEPGKELEVAGFRDGVVVECDRSQLLHDMLDSATLRKNFNSAFAACFSFWRMVRCLWYHVARDTSSRWLFVVV</sequence>
<accession>A0A2R6XZA1</accession>
<dbReference type="EMBL" id="PEBX01000078">
    <property type="protein sequence ID" value="PTQ55742.1"/>
    <property type="molecule type" value="Genomic_DNA"/>
</dbReference>
<evidence type="ECO:0000313" key="1">
    <source>
        <dbReference type="EMBL" id="PTQ55742.1"/>
    </source>
</evidence>
<name>A0A2R6XZA1_9BACL</name>
<evidence type="ECO:0000313" key="2">
    <source>
        <dbReference type="Proteomes" id="UP000244338"/>
    </source>
</evidence>
<reference evidence="2" key="1">
    <citation type="journal article" date="2018" name="Sci. Rep.">
        <title>Lignite coal burning seam in the remote Altai Mountains harbors a hydrogen-driven thermophilic microbial community.</title>
        <authorList>
            <person name="Kadnikov V.V."/>
            <person name="Mardanov A.V."/>
            <person name="Ivasenko D.A."/>
            <person name="Antsiferov D.V."/>
            <person name="Beletsky A.V."/>
            <person name="Karnachuk O.V."/>
            <person name="Ravin N.V."/>
        </authorList>
    </citation>
    <scope>NUCLEOTIDE SEQUENCE [LARGE SCALE GENOMIC DNA]</scope>
</reference>
<gene>
    <name evidence="1" type="ORF">BSOLF_1515</name>
</gene>
<dbReference type="AlphaFoldDB" id="A0A2R6XZA1"/>
<proteinExistence type="predicted"/>